<accession>A0A1P8KAA9</accession>
<protein>
    <submittedName>
        <fullName evidence="1">Phospholipase</fullName>
    </submittedName>
</protein>
<dbReference type="SUPFAM" id="SSF52151">
    <property type="entry name" value="FabD/lysophospholipase-like"/>
    <property type="match status" value="1"/>
</dbReference>
<dbReference type="KEGG" id="rsb:RS694_10600"/>
<sequence>MQALQLYAGPKARAAIAQHGLQPQHISTIPGAAGGPKGLILGALDRFIFGDWLTRSSQPVDLVGASIGAWRMATACLNDSVAAFARLEHDYIHQHYELAPGQKRPTAEFVSEMFGQSLLSFYGGRVPEVLHHPRYKLHIVTSRGRHVLNTEHGLRTPLGYLGAFLTNTVHRKAMGAWLERVVFSSPGVDGHSMPLPFGTHDYRTRQVALSEANFNPALQASCSIPFVLKAVHNIPGAPPGAYWDGGITDYHLHLNYPAGAQNAIKNGAARAQSTRATGLNGTETQAEGGIVLYPHFQKSVVPGWLDKSLKWRHKSTHHLDNMLLLAPNPEWVKTLPNGKLPDRTDFTHYGPDLAGRVKAWSAACGASQQMVDEFATWLDQPDMARVLPL</sequence>
<dbReference type="AlphaFoldDB" id="A0A1P8KAA9"/>
<dbReference type="InterPro" id="IPR016035">
    <property type="entry name" value="Acyl_Trfase/lysoPLipase"/>
</dbReference>
<keyword evidence="2" id="KW-1185">Reference proteome</keyword>
<dbReference type="Proteomes" id="UP000186110">
    <property type="component" value="Chromosome"/>
</dbReference>
<evidence type="ECO:0000313" key="1">
    <source>
        <dbReference type="EMBL" id="APW42939.1"/>
    </source>
</evidence>
<gene>
    <name evidence="1" type="ORF">RS694_10600</name>
</gene>
<dbReference type="EMBL" id="CP019239">
    <property type="protein sequence ID" value="APW42939.1"/>
    <property type="molecule type" value="Genomic_DNA"/>
</dbReference>
<dbReference type="eggNOG" id="COG1752">
    <property type="taxonomic scope" value="Bacteria"/>
</dbReference>
<proteinExistence type="predicted"/>
<dbReference type="STRING" id="1484693.RS694_10600"/>
<reference evidence="1 2" key="1">
    <citation type="submission" date="2017-01" db="EMBL/GenBank/DDBJ databases">
        <authorList>
            <person name="Mah S.A."/>
            <person name="Swanson W.J."/>
            <person name="Moy G.W."/>
            <person name="Vacquier V.D."/>
        </authorList>
    </citation>
    <scope>NUCLEOTIDE SEQUENCE [LARGE SCALE GENOMIC DNA]</scope>
    <source>
        <strain evidence="1 2">DSM 22694</strain>
    </source>
</reference>
<evidence type="ECO:0000313" key="2">
    <source>
        <dbReference type="Proteomes" id="UP000186110"/>
    </source>
</evidence>
<name>A0A1P8KAA9_9BURK</name>
<dbReference type="RefSeq" id="WP_029709018.1">
    <property type="nucleotide sequence ID" value="NZ_CP019239.1"/>
</dbReference>
<organism evidence="1 2">
    <name type="scientific">Rhodoferax saidenbachensis</name>
    <dbReference type="NCBI Taxonomy" id="1484693"/>
    <lineage>
        <taxon>Bacteria</taxon>
        <taxon>Pseudomonadati</taxon>
        <taxon>Pseudomonadota</taxon>
        <taxon>Betaproteobacteria</taxon>
        <taxon>Burkholderiales</taxon>
        <taxon>Comamonadaceae</taxon>
        <taxon>Rhodoferax</taxon>
    </lineage>
</organism>